<reference evidence="1 2" key="1">
    <citation type="submission" date="2023-03" db="EMBL/GenBank/DDBJ databases">
        <title>Speciation in Pyrococcus: adaptation to high temperature as a mechanism.</title>
        <authorList>
            <person name="Gu J."/>
        </authorList>
    </citation>
    <scope>NUCLEOTIDE SEQUENCE [LARGE SCALE GENOMIC DNA]</scope>
    <source>
        <strain evidence="1 2">LMOA34</strain>
    </source>
</reference>
<sequence>MRITPIDVLADLFDIDRGRAEEIIRAIEKEVKALPKNTTLADYRKKMDRFVKENYKGKEFWFAISLVVGDVIVLHPELLTTTVWHDAVEITLGFIIAPYVTPEGTTGRVDDKTVKEIFGKNIEELRDVIERVYDKFVKDESVEMADIKEMFDDDIEKFIVAVAFHIWIAFELLKKKVLPVPQTSPA</sequence>
<evidence type="ECO:0000313" key="2">
    <source>
        <dbReference type="Proteomes" id="UP001571980"/>
    </source>
</evidence>
<evidence type="ECO:0000313" key="1">
    <source>
        <dbReference type="EMBL" id="MFA4805115.1"/>
    </source>
</evidence>
<dbReference type="RefSeq" id="WP_372824457.1">
    <property type="nucleotide sequence ID" value="NZ_JARRIG010000007.1"/>
</dbReference>
<gene>
    <name evidence="1" type="ORF">P8X34_10305</name>
</gene>
<accession>A0ABV4T5K5</accession>
<dbReference type="Proteomes" id="UP001571980">
    <property type="component" value="Unassembled WGS sequence"/>
</dbReference>
<organism evidence="1 2">
    <name type="scientific">Pyrococcus kukulkanii</name>
    <dbReference type="NCBI Taxonomy" id="1609559"/>
    <lineage>
        <taxon>Archaea</taxon>
        <taxon>Methanobacteriati</taxon>
        <taxon>Methanobacteriota</taxon>
        <taxon>Thermococci</taxon>
        <taxon>Thermococcales</taxon>
        <taxon>Thermococcaceae</taxon>
        <taxon>Pyrococcus</taxon>
    </lineage>
</organism>
<proteinExistence type="predicted"/>
<dbReference type="EMBL" id="JARRIG010000007">
    <property type="protein sequence ID" value="MFA4805115.1"/>
    <property type="molecule type" value="Genomic_DNA"/>
</dbReference>
<comment type="caution">
    <text evidence="1">The sequence shown here is derived from an EMBL/GenBank/DDBJ whole genome shotgun (WGS) entry which is preliminary data.</text>
</comment>
<protein>
    <submittedName>
        <fullName evidence="1">Uncharacterized protein</fullName>
    </submittedName>
</protein>
<keyword evidence="2" id="KW-1185">Reference proteome</keyword>
<name>A0ABV4T5K5_9EURY</name>